<sequence length="572" mass="60506">MPERMLPPSDQPRSELDRALHDLVDRADDVTATQGRLRALLHATQAVVEPIELPMVLERIVRAGVELVDAEYGALGVVAPEGGLEEFIHVGMAPDAVARIGHLPEGHGVLGALIDDPRPIRLRHISDDPRSVGFPKGHPAMEAFLGVPIRVRDDVFGDLYLSNPRAGEFTLEDEDLVTALAATAGFAIANARLYDETRVRQSWTASSAQITSALLGTASAAAVPMLADELIARTGADRICIVVPGPDPLTVRVAEARGLGAETLGGAVIPWMRTAAAVVFESGESRARPGGRAGSTSDALAVMDGDGVGPTMFLALKNPSSAWGVVAVGRAPGKGHFTPAELGIGDDLANQVGLAIELARAREERQRALLADDRSRIARDLHDHVIQQLFGAGLELQALAGSTPERELARRLQSAVTTLDDTITQIRTIIFAMSPRPEADSSLRRRLLDIAAECSPSLPQPIAVSFSGPVDLIVTGDVAEDVAAVSRELLTNAVRHASASTVRLSIVANETAVRVTVDDDGTGIPASGRRSGLANVQTRAERRGGRLHIDSEPGRTTVRWTVPADPVDGVDA</sequence>
<keyword evidence="2 6" id="KW-0418">Kinase</keyword>
<dbReference type="CDD" id="cd16917">
    <property type="entry name" value="HATPase_UhpB-NarQ-NarX-like"/>
    <property type="match status" value="1"/>
</dbReference>
<dbReference type="Proteomes" id="UP000636956">
    <property type="component" value="Unassembled WGS sequence"/>
</dbReference>
<protein>
    <submittedName>
        <fullName evidence="6">Histidine kinase</fullName>
    </submittedName>
</protein>
<dbReference type="GO" id="GO:0000155">
    <property type="term" value="F:phosphorelay sensor kinase activity"/>
    <property type="evidence" value="ECO:0007669"/>
    <property type="project" value="InterPro"/>
</dbReference>
<dbReference type="EMBL" id="BMMD01000009">
    <property type="protein sequence ID" value="GGJ80374.1"/>
    <property type="molecule type" value="Genomic_DNA"/>
</dbReference>
<dbReference type="Pfam" id="PF13185">
    <property type="entry name" value="GAF_2"/>
    <property type="match status" value="1"/>
</dbReference>
<organism evidence="6 7">
    <name type="scientific">Agromyces bauzanensis</name>
    <dbReference type="NCBI Taxonomy" id="1308924"/>
    <lineage>
        <taxon>Bacteria</taxon>
        <taxon>Bacillati</taxon>
        <taxon>Actinomycetota</taxon>
        <taxon>Actinomycetes</taxon>
        <taxon>Micrococcales</taxon>
        <taxon>Microbacteriaceae</taxon>
        <taxon>Agromyces</taxon>
    </lineage>
</organism>
<dbReference type="PANTHER" id="PTHR24421:SF56">
    <property type="entry name" value="OXYGEN SENSOR HISTIDINE KINASE RESPONSE REGULATOR DOST"/>
    <property type="match status" value="1"/>
</dbReference>
<reference evidence="6" key="1">
    <citation type="journal article" date="2014" name="Int. J. Syst. Evol. Microbiol.">
        <title>Complete genome sequence of Corynebacterium casei LMG S-19264T (=DSM 44701T), isolated from a smear-ripened cheese.</title>
        <authorList>
            <consortium name="US DOE Joint Genome Institute (JGI-PGF)"/>
            <person name="Walter F."/>
            <person name="Albersmeier A."/>
            <person name="Kalinowski J."/>
            <person name="Ruckert C."/>
        </authorList>
    </citation>
    <scope>NUCLEOTIDE SEQUENCE</scope>
    <source>
        <strain evidence="6">CGMCC 1.8984</strain>
    </source>
</reference>
<dbReference type="InterPro" id="IPR029016">
    <property type="entry name" value="GAF-like_dom_sf"/>
</dbReference>
<dbReference type="InterPro" id="IPR011712">
    <property type="entry name" value="Sig_transdc_His_kin_sub3_dim/P"/>
</dbReference>
<dbReference type="Pfam" id="PF02518">
    <property type="entry name" value="HATPase_c"/>
    <property type="match status" value="1"/>
</dbReference>
<dbReference type="InterPro" id="IPR003594">
    <property type="entry name" value="HATPase_dom"/>
</dbReference>
<proteinExistence type="predicted"/>
<dbReference type="PANTHER" id="PTHR24421">
    <property type="entry name" value="NITRATE/NITRITE SENSOR PROTEIN NARX-RELATED"/>
    <property type="match status" value="1"/>
</dbReference>
<dbReference type="SMART" id="SM00065">
    <property type="entry name" value="GAF"/>
    <property type="match status" value="2"/>
</dbReference>
<dbReference type="Gene3D" id="3.30.450.40">
    <property type="match status" value="2"/>
</dbReference>
<keyword evidence="1" id="KW-0808">Transferase</keyword>
<comment type="caution">
    <text evidence="6">The sequence shown here is derived from an EMBL/GenBank/DDBJ whole genome shotgun (WGS) entry which is preliminary data.</text>
</comment>
<dbReference type="Pfam" id="PF07730">
    <property type="entry name" value="HisKA_3"/>
    <property type="match status" value="1"/>
</dbReference>
<evidence type="ECO:0000256" key="2">
    <source>
        <dbReference type="ARBA" id="ARBA00022777"/>
    </source>
</evidence>
<dbReference type="InterPro" id="IPR036890">
    <property type="entry name" value="HATPase_C_sf"/>
</dbReference>
<dbReference type="InterPro" id="IPR003018">
    <property type="entry name" value="GAF"/>
</dbReference>
<dbReference type="SUPFAM" id="SSF55781">
    <property type="entry name" value="GAF domain-like"/>
    <property type="match status" value="2"/>
</dbReference>
<gene>
    <name evidence="6" type="primary">devS</name>
    <name evidence="6" type="ORF">GCM10011372_18490</name>
</gene>
<feature type="domain" description="GAF" evidence="4">
    <location>
        <begin position="36"/>
        <end position="198"/>
    </location>
</feature>
<evidence type="ECO:0000259" key="4">
    <source>
        <dbReference type="SMART" id="SM00065"/>
    </source>
</evidence>
<feature type="domain" description="GAF" evidence="4">
    <location>
        <begin position="218"/>
        <end position="366"/>
    </location>
</feature>
<evidence type="ECO:0000313" key="6">
    <source>
        <dbReference type="EMBL" id="GGJ80374.1"/>
    </source>
</evidence>
<dbReference type="Gene3D" id="1.20.5.1930">
    <property type="match status" value="1"/>
</dbReference>
<dbReference type="RefSeq" id="WP_229662223.1">
    <property type="nucleotide sequence ID" value="NZ_BAABFW010000004.1"/>
</dbReference>
<name>A0A917PIH6_9MICO</name>
<dbReference type="InterPro" id="IPR050482">
    <property type="entry name" value="Sensor_HK_TwoCompSys"/>
</dbReference>
<dbReference type="GO" id="GO:0046983">
    <property type="term" value="F:protein dimerization activity"/>
    <property type="evidence" value="ECO:0007669"/>
    <property type="project" value="InterPro"/>
</dbReference>
<dbReference type="Gene3D" id="3.30.565.10">
    <property type="entry name" value="Histidine kinase-like ATPase, C-terminal domain"/>
    <property type="match status" value="1"/>
</dbReference>
<dbReference type="SUPFAM" id="SSF55874">
    <property type="entry name" value="ATPase domain of HSP90 chaperone/DNA topoisomerase II/histidine kinase"/>
    <property type="match status" value="1"/>
</dbReference>
<evidence type="ECO:0000256" key="1">
    <source>
        <dbReference type="ARBA" id="ARBA00022679"/>
    </source>
</evidence>
<dbReference type="AlphaFoldDB" id="A0A917PIH6"/>
<evidence type="ECO:0000256" key="3">
    <source>
        <dbReference type="ARBA" id="ARBA00023012"/>
    </source>
</evidence>
<keyword evidence="7" id="KW-1185">Reference proteome</keyword>
<dbReference type="GO" id="GO:0016020">
    <property type="term" value="C:membrane"/>
    <property type="evidence" value="ECO:0007669"/>
    <property type="project" value="InterPro"/>
</dbReference>
<dbReference type="SMART" id="SM00387">
    <property type="entry name" value="HATPase_c"/>
    <property type="match status" value="1"/>
</dbReference>
<accession>A0A917PIH6</accession>
<keyword evidence="3" id="KW-0902">Two-component regulatory system</keyword>
<feature type="domain" description="Histidine kinase/HSP90-like ATPase" evidence="5">
    <location>
        <begin position="477"/>
        <end position="566"/>
    </location>
</feature>
<evidence type="ECO:0000259" key="5">
    <source>
        <dbReference type="SMART" id="SM00387"/>
    </source>
</evidence>
<evidence type="ECO:0000313" key="7">
    <source>
        <dbReference type="Proteomes" id="UP000636956"/>
    </source>
</evidence>
<reference evidence="6" key="2">
    <citation type="submission" date="2020-09" db="EMBL/GenBank/DDBJ databases">
        <authorList>
            <person name="Sun Q."/>
            <person name="Zhou Y."/>
        </authorList>
    </citation>
    <scope>NUCLEOTIDE SEQUENCE</scope>
    <source>
        <strain evidence="6">CGMCC 1.8984</strain>
    </source>
</reference>